<keyword evidence="1" id="KW-1133">Transmembrane helix</keyword>
<feature type="transmembrane region" description="Helical" evidence="1">
    <location>
        <begin position="12"/>
        <end position="29"/>
    </location>
</feature>
<dbReference type="EMBL" id="GBRH01209059">
    <property type="protein sequence ID" value="JAD88836.1"/>
    <property type="molecule type" value="Transcribed_RNA"/>
</dbReference>
<evidence type="ECO:0000313" key="2">
    <source>
        <dbReference type="EMBL" id="JAD88836.1"/>
    </source>
</evidence>
<proteinExistence type="predicted"/>
<organism evidence="2">
    <name type="scientific">Arundo donax</name>
    <name type="common">Giant reed</name>
    <name type="synonym">Donax arundinaceus</name>
    <dbReference type="NCBI Taxonomy" id="35708"/>
    <lineage>
        <taxon>Eukaryota</taxon>
        <taxon>Viridiplantae</taxon>
        <taxon>Streptophyta</taxon>
        <taxon>Embryophyta</taxon>
        <taxon>Tracheophyta</taxon>
        <taxon>Spermatophyta</taxon>
        <taxon>Magnoliopsida</taxon>
        <taxon>Liliopsida</taxon>
        <taxon>Poales</taxon>
        <taxon>Poaceae</taxon>
        <taxon>PACMAD clade</taxon>
        <taxon>Arundinoideae</taxon>
        <taxon>Arundineae</taxon>
        <taxon>Arundo</taxon>
    </lineage>
</organism>
<protein>
    <submittedName>
        <fullName evidence="2">Uncharacterized protein</fullName>
    </submittedName>
</protein>
<evidence type="ECO:0000256" key="1">
    <source>
        <dbReference type="SAM" id="Phobius"/>
    </source>
</evidence>
<sequence>MQSIAYCRNRSRWGHLCFLMLICYMIQPIRTFMHCRQVFKWISWVQWHIQIQVRLFPNATIRSIDFTCYLNILVGLC</sequence>
<dbReference type="AlphaFoldDB" id="A0A0A9DLZ3"/>
<keyword evidence="1" id="KW-0472">Membrane</keyword>
<reference evidence="2" key="2">
    <citation type="journal article" date="2015" name="Data Brief">
        <title>Shoot transcriptome of the giant reed, Arundo donax.</title>
        <authorList>
            <person name="Barrero R.A."/>
            <person name="Guerrero F.D."/>
            <person name="Moolhuijzen P."/>
            <person name="Goolsby J.A."/>
            <person name="Tidwell J."/>
            <person name="Bellgard S.E."/>
            <person name="Bellgard M.I."/>
        </authorList>
    </citation>
    <scope>NUCLEOTIDE SEQUENCE</scope>
    <source>
        <tissue evidence="2">Shoot tissue taken approximately 20 cm above the soil surface</tissue>
    </source>
</reference>
<reference evidence="2" key="1">
    <citation type="submission" date="2014-09" db="EMBL/GenBank/DDBJ databases">
        <authorList>
            <person name="Magalhaes I.L.F."/>
            <person name="Oliveira U."/>
            <person name="Santos F.R."/>
            <person name="Vidigal T.H.D.A."/>
            <person name="Brescovit A.D."/>
            <person name="Santos A.J."/>
        </authorList>
    </citation>
    <scope>NUCLEOTIDE SEQUENCE</scope>
    <source>
        <tissue evidence="2">Shoot tissue taken approximately 20 cm above the soil surface</tissue>
    </source>
</reference>
<accession>A0A0A9DLZ3</accession>
<keyword evidence="1" id="KW-0812">Transmembrane</keyword>
<name>A0A0A9DLZ3_ARUDO</name>